<feature type="region of interest" description="Disordered" evidence="1">
    <location>
        <begin position="164"/>
        <end position="212"/>
    </location>
</feature>
<feature type="region of interest" description="Disordered" evidence="1">
    <location>
        <begin position="265"/>
        <end position="307"/>
    </location>
</feature>
<organism evidence="2 3">
    <name type="scientific">Haemaphysalis longicornis</name>
    <name type="common">Bush tick</name>
    <dbReference type="NCBI Taxonomy" id="44386"/>
    <lineage>
        <taxon>Eukaryota</taxon>
        <taxon>Metazoa</taxon>
        <taxon>Ecdysozoa</taxon>
        <taxon>Arthropoda</taxon>
        <taxon>Chelicerata</taxon>
        <taxon>Arachnida</taxon>
        <taxon>Acari</taxon>
        <taxon>Parasitiformes</taxon>
        <taxon>Ixodida</taxon>
        <taxon>Ixodoidea</taxon>
        <taxon>Ixodidae</taxon>
        <taxon>Haemaphysalinae</taxon>
        <taxon>Haemaphysalis</taxon>
    </lineage>
</organism>
<dbReference type="Proteomes" id="UP000821853">
    <property type="component" value="Chromosome 9"/>
</dbReference>
<proteinExistence type="predicted"/>
<sequence>MEQLLRHGGLSICGETVTIEAVAPRLTRVACRSLPGYVADENFLRAMAPYGKVVAVERLATVDRPVGRLTVAGDCGLYTVRNGHRIVQIEIKPEKPVQTLSESLNIARCKIAGHYRKDCKEDFCDRCSTFGHTTASCTAKCRRCRGDHATADCVKPRSFAEVRAGRERRQRSVVMEENGGNDGSTPPSGTVSAEEPAAPSHNEANRAESEAQASPLLYTQPPRERNSSCSSPQPLVIVEDDALRVARTFSTRVVVIHAQNPALSYRRPKDAPTMGCAAADRNGPRPGRHPPTDLQQSVRHRTANEPP</sequence>
<dbReference type="EMBL" id="JABSTR010000011">
    <property type="protein sequence ID" value="KAH9382599.1"/>
    <property type="molecule type" value="Genomic_DNA"/>
</dbReference>
<name>A0A9J6H6X0_HAELO</name>
<reference evidence="2 3" key="1">
    <citation type="journal article" date="2020" name="Cell">
        <title>Large-Scale Comparative Analyses of Tick Genomes Elucidate Their Genetic Diversity and Vector Capacities.</title>
        <authorList>
            <consortium name="Tick Genome and Microbiome Consortium (TIGMIC)"/>
            <person name="Jia N."/>
            <person name="Wang J."/>
            <person name="Shi W."/>
            <person name="Du L."/>
            <person name="Sun Y."/>
            <person name="Zhan W."/>
            <person name="Jiang J.F."/>
            <person name="Wang Q."/>
            <person name="Zhang B."/>
            <person name="Ji P."/>
            <person name="Bell-Sakyi L."/>
            <person name="Cui X.M."/>
            <person name="Yuan T.T."/>
            <person name="Jiang B.G."/>
            <person name="Yang W.F."/>
            <person name="Lam T.T."/>
            <person name="Chang Q.C."/>
            <person name="Ding S.J."/>
            <person name="Wang X.J."/>
            <person name="Zhu J.G."/>
            <person name="Ruan X.D."/>
            <person name="Zhao L."/>
            <person name="Wei J.T."/>
            <person name="Ye R.Z."/>
            <person name="Que T.C."/>
            <person name="Du C.H."/>
            <person name="Zhou Y.H."/>
            <person name="Cheng J.X."/>
            <person name="Dai P.F."/>
            <person name="Guo W.B."/>
            <person name="Han X.H."/>
            <person name="Huang E.J."/>
            <person name="Li L.F."/>
            <person name="Wei W."/>
            <person name="Gao Y.C."/>
            <person name="Liu J.Z."/>
            <person name="Shao H.Z."/>
            <person name="Wang X."/>
            <person name="Wang C.C."/>
            <person name="Yang T.C."/>
            <person name="Huo Q.B."/>
            <person name="Li W."/>
            <person name="Chen H.Y."/>
            <person name="Chen S.E."/>
            <person name="Zhou L.G."/>
            <person name="Ni X.B."/>
            <person name="Tian J.H."/>
            <person name="Sheng Y."/>
            <person name="Liu T."/>
            <person name="Pan Y.S."/>
            <person name="Xia L.Y."/>
            <person name="Li J."/>
            <person name="Zhao F."/>
            <person name="Cao W.C."/>
        </authorList>
    </citation>
    <scope>NUCLEOTIDE SEQUENCE [LARGE SCALE GENOMIC DNA]</scope>
    <source>
        <strain evidence="2">HaeL-2018</strain>
    </source>
</reference>
<dbReference type="AlphaFoldDB" id="A0A9J6H6X0"/>
<gene>
    <name evidence="2" type="ORF">HPB48_015738</name>
</gene>
<accession>A0A9J6H6X0</accession>
<comment type="caution">
    <text evidence="2">The sequence shown here is derived from an EMBL/GenBank/DDBJ whole genome shotgun (WGS) entry which is preliminary data.</text>
</comment>
<dbReference type="OMA" id="RTANEPP"/>
<evidence type="ECO:0000256" key="1">
    <source>
        <dbReference type="SAM" id="MobiDB-lite"/>
    </source>
</evidence>
<evidence type="ECO:0000313" key="2">
    <source>
        <dbReference type="EMBL" id="KAH9382599.1"/>
    </source>
</evidence>
<keyword evidence="3" id="KW-1185">Reference proteome</keyword>
<protein>
    <submittedName>
        <fullName evidence="2">Uncharacterized protein</fullName>
    </submittedName>
</protein>
<evidence type="ECO:0000313" key="3">
    <source>
        <dbReference type="Proteomes" id="UP000821853"/>
    </source>
</evidence>
<dbReference type="OrthoDB" id="10035396at2759"/>
<dbReference type="VEuPathDB" id="VectorBase:HLOH_041931"/>